<dbReference type="PROSITE" id="PS51257">
    <property type="entry name" value="PROKAR_LIPOPROTEIN"/>
    <property type="match status" value="1"/>
</dbReference>
<evidence type="ECO:0008006" key="3">
    <source>
        <dbReference type="Google" id="ProtNLM"/>
    </source>
</evidence>
<dbReference type="EMBL" id="CP095061">
    <property type="protein sequence ID" value="UOQ65411.1"/>
    <property type="molecule type" value="Genomic_DNA"/>
</dbReference>
<proteinExistence type="predicted"/>
<reference evidence="1" key="1">
    <citation type="submission" date="2022-04" db="EMBL/GenBank/DDBJ databases">
        <title>Hymenobacter sp. isolated from the air.</title>
        <authorList>
            <person name="Won M."/>
            <person name="Lee C.-M."/>
            <person name="Woen H.-Y."/>
            <person name="Kwon S.-W."/>
        </authorList>
    </citation>
    <scope>NUCLEOTIDE SEQUENCE</scope>
    <source>
        <strain evidence="1">5420S-77</strain>
    </source>
</reference>
<keyword evidence="2" id="KW-1185">Reference proteome</keyword>
<sequence length="136" mass="15493">MLRSTMRLPHLLAPFLFVLLFLSSCKKDSDVTAPDALFGKSWYNTRQQDVSGAYVYQPEGSFEPIGWGIDGFRFEKDGRFMQYTQGPADELLTITGTWTTEDDSTFRIQPDDSRYSAFSILIYSVQANSLKARRTP</sequence>
<accession>A0ABY4G3R3</accession>
<gene>
    <name evidence="1" type="ORF">MUN86_17925</name>
</gene>
<dbReference type="RefSeq" id="WP_245119418.1">
    <property type="nucleotide sequence ID" value="NZ_CP095061.1"/>
</dbReference>
<protein>
    <recommendedName>
        <fullName evidence="3">Lipocalin-like domain-containing protein</fullName>
    </recommendedName>
</protein>
<name>A0ABY4G3R3_9BACT</name>
<evidence type="ECO:0000313" key="1">
    <source>
        <dbReference type="EMBL" id="UOQ65411.1"/>
    </source>
</evidence>
<organism evidence="1 2">
    <name type="scientific">Hymenobacter volaticus</name>
    <dbReference type="NCBI Taxonomy" id="2932254"/>
    <lineage>
        <taxon>Bacteria</taxon>
        <taxon>Pseudomonadati</taxon>
        <taxon>Bacteroidota</taxon>
        <taxon>Cytophagia</taxon>
        <taxon>Cytophagales</taxon>
        <taxon>Hymenobacteraceae</taxon>
        <taxon>Hymenobacter</taxon>
    </lineage>
</organism>
<evidence type="ECO:0000313" key="2">
    <source>
        <dbReference type="Proteomes" id="UP000830401"/>
    </source>
</evidence>
<dbReference type="Proteomes" id="UP000830401">
    <property type="component" value="Chromosome"/>
</dbReference>